<dbReference type="KEGG" id="spha:D3Y57_17345"/>
<keyword evidence="7 10" id="KW-0472">Membrane</keyword>
<dbReference type="PANTHER" id="PTHR13822">
    <property type="entry name" value="ATP SYNTHASE DELTA/EPSILON CHAIN"/>
    <property type="match status" value="1"/>
</dbReference>
<keyword evidence="6 10" id="KW-0406">Ion transport</keyword>
<evidence type="ECO:0000256" key="1">
    <source>
        <dbReference type="ARBA" id="ARBA00003543"/>
    </source>
</evidence>
<dbReference type="PANTHER" id="PTHR13822:SF10">
    <property type="entry name" value="ATP SYNTHASE EPSILON CHAIN, CHLOROPLASTIC"/>
    <property type="match status" value="1"/>
</dbReference>
<keyword evidence="10" id="KW-1003">Cell membrane</keyword>
<dbReference type="GO" id="GO:0045259">
    <property type="term" value="C:proton-transporting ATP synthase complex"/>
    <property type="evidence" value="ECO:0007669"/>
    <property type="project" value="UniProtKB-KW"/>
</dbReference>
<evidence type="ECO:0000256" key="5">
    <source>
        <dbReference type="ARBA" id="ARBA00022781"/>
    </source>
</evidence>
<evidence type="ECO:0000256" key="9">
    <source>
        <dbReference type="ARBA" id="ARBA00023310"/>
    </source>
</evidence>
<dbReference type="InterPro" id="IPR036771">
    <property type="entry name" value="ATPsynth_dsu/esu_N"/>
</dbReference>
<dbReference type="InterPro" id="IPR020546">
    <property type="entry name" value="ATP_synth_F1_dsu/esu_N"/>
</dbReference>
<dbReference type="EMBL" id="CP032829">
    <property type="protein sequence ID" value="AYJ87372.1"/>
    <property type="molecule type" value="Genomic_DNA"/>
</dbReference>
<dbReference type="GO" id="GO:0012505">
    <property type="term" value="C:endomembrane system"/>
    <property type="evidence" value="ECO:0007669"/>
    <property type="project" value="UniProtKB-SubCell"/>
</dbReference>
<reference evidence="13 14" key="1">
    <citation type="submission" date="2018-09" db="EMBL/GenBank/DDBJ databases">
        <title>Sphingomonas peninsula sp. nov., isolated from fildes peninsula, Antarctic soil.</title>
        <authorList>
            <person name="Yingchao G."/>
        </authorList>
    </citation>
    <scope>NUCLEOTIDE SEQUENCE [LARGE SCALE GENOMIC DNA]</scope>
    <source>
        <strain evidence="13 14">YZ-8</strain>
    </source>
</reference>
<evidence type="ECO:0000256" key="8">
    <source>
        <dbReference type="ARBA" id="ARBA00023196"/>
    </source>
</evidence>
<evidence type="ECO:0000256" key="4">
    <source>
        <dbReference type="ARBA" id="ARBA00022448"/>
    </source>
</evidence>
<evidence type="ECO:0000256" key="10">
    <source>
        <dbReference type="HAMAP-Rule" id="MF_00530"/>
    </source>
</evidence>
<evidence type="ECO:0000256" key="2">
    <source>
        <dbReference type="ARBA" id="ARBA00004184"/>
    </source>
</evidence>
<organism evidence="13 14">
    <name type="scientific">Sphingomonas paeninsulae</name>
    <dbReference type="NCBI Taxonomy" id="2319844"/>
    <lineage>
        <taxon>Bacteria</taxon>
        <taxon>Pseudomonadati</taxon>
        <taxon>Pseudomonadota</taxon>
        <taxon>Alphaproteobacteria</taxon>
        <taxon>Sphingomonadales</taxon>
        <taxon>Sphingomonadaceae</taxon>
        <taxon>Sphingomonas</taxon>
    </lineage>
</organism>
<dbReference type="Proteomes" id="UP000276254">
    <property type="component" value="Chromosome"/>
</dbReference>
<dbReference type="Pfam" id="PF02823">
    <property type="entry name" value="ATP-synt_DE_N"/>
    <property type="match status" value="1"/>
</dbReference>
<comment type="subcellular location">
    <subcellularLocation>
        <location evidence="10">Cell membrane</location>
        <topology evidence="10">Peripheral membrane protein</topology>
    </subcellularLocation>
    <subcellularLocation>
        <location evidence="2">Endomembrane system</location>
        <topology evidence="2">Peripheral membrane protein</topology>
    </subcellularLocation>
</comment>
<dbReference type="InterPro" id="IPR001469">
    <property type="entry name" value="ATP_synth_F1_dsu/esu"/>
</dbReference>
<name>A0A494TJ39_SPHPE</name>
<comment type="function">
    <text evidence="1 10">Produces ATP from ADP in the presence of a proton gradient across the membrane.</text>
</comment>
<dbReference type="GO" id="GO:0005886">
    <property type="term" value="C:plasma membrane"/>
    <property type="evidence" value="ECO:0007669"/>
    <property type="project" value="UniProtKB-SubCell"/>
</dbReference>
<evidence type="ECO:0000256" key="7">
    <source>
        <dbReference type="ARBA" id="ARBA00023136"/>
    </source>
</evidence>
<proteinExistence type="inferred from homology"/>
<dbReference type="NCBIfam" id="TIGR01216">
    <property type="entry name" value="ATP_synt_epsi"/>
    <property type="match status" value="1"/>
</dbReference>
<dbReference type="SUPFAM" id="SSF51344">
    <property type="entry name" value="Epsilon subunit of F1F0-ATP synthase N-terminal domain"/>
    <property type="match status" value="1"/>
</dbReference>
<evidence type="ECO:0000256" key="3">
    <source>
        <dbReference type="ARBA" id="ARBA00005712"/>
    </source>
</evidence>
<dbReference type="NCBIfam" id="NF009983">
    <property type="entry name" value="PRK13449.1"/>
    <property type="match status" value="1"/>
</dbReference>
<keyword evidence="8 10" id="KW-0139">CF(1)</keyword>
<keyword evidence="14" id="KW-1185">Reference proteome</keyword>
<evidence type="ECO:0000313" key="14">
    <source>
        <dbReference type="Proteomes" id="UP000276254"/>
    </source>
</evidence>
<keyword evidence="4 10" id="KW-0813">Transport</keyword>
<dbReference type="Gene3D" id="2.60.15.10">
    <property type="entry name" value="F0F1 ATP synthase delta/epsilon subunit, N-terminal"/>
    <property type="match status" value="1"/>
</dbReference>
<evidence type="ECO:0000256" key="6">
    <source>
        <dbReference type="ARBA" id="ARBA00023065"/>
    </source>
</evidence>
<sequence length="88" mass="9279">MADIHFELVTPERAVLSADAHMIVIPGSEGDMGILHGHAPVMTTIRDGEIRIYSNPTTISQRITVAGGFAEVSDAGLTVLAEHATLLA</sequence>
<keyword evidence="9 10" id="KW-0066">ATP synthesis</keyword>
<keyword evidence="5 10" id="KW-0375">Hydrogen ion transport</keyword>
<dbReference type="GO" id="GO:0005524">
    <property type="term" value="F:ATP binding"/>
    <property type="evidence" value="ECO:0007669"/>
    <property type="project" value="UniProtKB-UniRule"/>
</dbReference>
<comment type="similarity">
    <text evidence="3 10 11">Belongs to the ATPase epsilon chain family.</text>
</comment>
<dbReference type="CDD" id="cd12152">
    <property type="entry name" value="F1-ATPase_delta"/>
    <property type="match status" value="1"/>
</dbReference>
<gene>
    <name evidence="10" type="primary">atpC</name>
    <name evidence="13" type="ORF">D3Y57_17345</name>
</gene>
<accession>A0A494TJ39</accession>
<dbReference type="GO" id="GO:0046933">
    <property type="term" value="F:proton-transporting ATP synthase activity, rotational mechanism"/>
    <property type="evidence" value="ECO:0007669"/>
    <property type="project" value="UniProtKB-UniRule"/>
</dbReference>
<dbReference type="AlphaFoldDB" id="A0A494TJ39"/>
<dbReference type="HAMAP" id="MF_00530">
    <property type="entry name" value="ATP_synth_epsil_bac"/>
    <property type="match status" value="1"/>
</dbReference>
<evidence type="ECO:0000256" key="11">
    <source>
        <dbReference type="RuleBase" id="RU003656"/>
    </source>
</evidence>
<evidence type="ECO:0000313" key="13">
    <source>
        <dbReference type="EMBL" id="AYJ87372.1"/>
    </source>
</evidence>
<evidence type="ECO:0000259" key="12">
    <source>
        <dbReference type="Pfam" id="PF02823"/>
    </source>
</evidence>
<protein>
    <recommendedName>
        <fullName evidence="10">ATP synthase epsilon chain</fullName>
    </recommendedName>
    <alternativeName>
        <fullName evidence="10">ATP synthase F1 sector epsilon subunit</fullName>
    </alternativeName>
    <alternativeName>
        <fullName evidence="10">F-ATPase epsilon subunit</fullName>
    </alternativeName>
</protein>
<feature type="domain" description="ATP synthase F1 complex delta/epsilon subunit N-terminal" evidence="12">
    <location>
        <begin position="4"/>
        <end position="84"/>
    </location>
</feature>
<comment type="subunit">
    <text evidence="10 11">F-type ATPases have 2 components, CF(1) - the catalytic core - and CF(0) - the membrane proton channel. CF(1) has five subunits: alpha(3), beta(3), gamma(1), delta(1), epsilon(1). CF(0) has three main subunits: a, b and c.</text>
</comment>
<dbReference type="OrthoDB" id="9799969at2"/>
<dbReference type="RefSeq" id="WP_121154608.1">
    <property type="nucleotide sequence ID" value="NZ_CP032829.1"/>
</dbReference>